<dbReference type="Proteomes" id="UP000193553">
    <property type="component" value="Unassembled WGS sequence"/>
</dbReference>
<dbReference type="OrthoDB" id="5491415at2"/>
<keyword evidence="8" id="KW-1185">Reference proteome</keyword>
<dbReference type="Proteomes" id="UP000193884">
    <property type="component" value="Unassembled WGS sequence"/>
</dbReference>
<evidence type="ECO:0000313" key="7">
    <source>
        <dbReference type="Proteomes" id="UP000193553"/>
    </source>
</evidence>
<dbReference type="PANTHER" id="PTHR10696">
    <property type="entry name" value="GAMMA-BUTYROBETAINE HYDROXYLASE-RELATED"/>
    <property type="match status" value="1"/>
</dbReference>
<keyword evidence="2" id="KW-0560">Oxidoreductase</keyword>
<sequence length="357" mass="39444">MNVVSVPSGIHRPSGKVDIPSAWEGAEMKANPDRWLISLAAGEIAELEGAAETYLGGNKKIAEITKESFPLPHLGAHLEDLKKKLLVGIGFEVIRGLPVAKYSQEFAATIFCGVGAHLGSARSQNAAGHILGHVRDTGADAKDPNTRIYQTSERQTFHTDSSDVVGLLCIREAREGGDSLLVSTTTIYNEMFDRRPDLAALLFDPIATDRRGEVPENEKPYLEIPVLNWHAGFLTGFYQRQYIDSAQRFPDAPRLTPAHVEALDLFDALANDPALHFGMRLQPGDMQFVYNHALLHDRTGFRDWPDAGQKRHLLRLWLSMEGDRPLPDCFKQRYGSIEIGNRGGIITKGTSLNVPLD</sequence>
<evidence type="ECO:0000256" key="3">
    <source>
        <dbReference type="ARBA" id="ARBA00023194"/>
    </source>
</evidence>
<dbReference type="GO" id="GO:0017000">
    <property type="term" value="P:antibiotic biosynthetic process"/>
    <property type="evidence" value="ECO:0007669"/>
    <property type="project" value="UniProtKB-KW"/>
</dbReference>
<dbReference type="EMBL" id="NAFI01000162">
    <property type="protein sequence ID" value="OSJ13654.1"/>
    <property type="molecule type" value="Genomic_DNA"/>
</dbReference>
<name>A0A1X3H9V8_9BRAD</name>
<organism evidence="5 7">
    <name type="scientific">Bradyrhizobium canariense</name>
    <dbReference type="NCBI Taxonomy" id="255045"/>
    <lineage>
        <taxon>Bacteria</taxon>
        <taxon>Pseudomonadati</taxon>
        <taxon>Pseudomonadota</taxon>
        <taxon>Alphaproteobacteria</taxon>
        <taxon>Hyphomicrobiales</taxon>
        <taxon>Nitrobacteraceae</taxon>
        <taxon>Bradyrhizobium</taxon>
    </lineage>
</organism>
<accession>A0A1X3H9V8</accession>
<proteinExistence type="predicted"/>
<evidence type="ECO:0000313" key="8">
    <source>
        <dbReference type="Proteomes" id="UP000193884"/>
    </source>
</evidence>
<dbReference type="InterPro" id="IPR003819">
    <property type="entry name" value="TauD/TfdA-like"/>
</dbReference>
<comment type="cofactor">
    <cofactor evidence="1">
        <name>Fe(2+)</name>
        <dbReference type="ChEBI" id="CHEBI:29033"/>
    </cofactor>
</comment>
<dbReference type="Gene3D" id="3.60.130.10">
    <property type="entry name" value="Clavaminate synthase-like"/>
    <property type="match status" value="1"/>
</dbReference>
<reference evidence="7 8" key="1">
    <citation type="submission" date="2017-03" db="EMBL/GenBank/DDBJ databases">
        <title>Whole genome sequences of fourteen strains of Bradyrhizobium canariense and one strain of Bradyrhizobium japonicum isolated from Lupinus (Papilionoideae: Genisteae) species in Algeria.</title>
        <authorList>
            <person name="Crovadore J."/>
            <person name="Chekireb D."/>
            <person name="Brachmann A."/>
            <person name="Chablais R."/>
            <person name="Cochard B."/>
            <person name="Lefort F."/>
        </authorList>
    </citation>
    <scope>NUCLEOTIDE SEQUENCE [LARGE SCALE GENOMIC DNA]</scope>
    <source>
        <strain evidence="5 7">UBMA195</strain>
        <strain evidence="6 8">UBMAN05</strain>
    </source>
</reference>
<dbReference type="PANTHER" id="PTHR10696:SF56">
    <property type="entry name" value="TAUD_TFDA-LIKE DOMAIN-CONTAINING PROTEIN"/>
    <property type="match status" value="1"/>
</dbReference>
<dbReference type="EMBL" id="NAFK01000168">
    <property type="protein sequence ID" value="OSJ26079.1"/>
    <property type="molecule type" value="Genomic_DNA"/>
</dbReference>
<protein>
    <submittedName>
        <fullName evidence="5">Taurine catabolism dioxygenase TauD</fullName>
    </submittedName>
</protein>
<dbReference type="Pfam" id="PF02668">
    <property type="entry name" value="TauD"/>
    <property type="match status" value="1"/>
</dbReference>
<evidence type="ECO:0000313" key="6">
    <source>
        <dbReference type="EMBL" id="OSJ26079.1"/>
    </source>
</evidence>
<gene>
    <name evidence="6" type="ORF">BST63_22835</name>
    <name evidence="5" type="ORF">BSZ18_10840</name>
</gene>
<dbReference type="InterPro" id="IPR042098">
    <property type="entry name" value="TauD-like_sf"/>
</dbReference>
<dbReference type="GO" id="GO:0016706">
    <property type="term" value="F:2-oxoglutarate-dependent dioxygenase activity"/>
    <property type="evidence" value="ECO:0007669"/>
    <property type="project" value="UniProtKB-ARBA"/>
</dbReference>
<keyword evidence="5" id="KW-0223">Dioxygenase</keyword>
<evidence type="ECO:0000259" key="4">
    <source>
        <dbReference type="Pfam" id="PF02668"/>
    </source>
</evidence>
<evidence type="ECO:0000256" key="1">
    <source>
        <dbReference type="ARBA" id="ARBA00001954"/>
    </source>
</evidence>
<feature type="domain" description="TauD/TfdA-like" evidence="4">
    <location>
        <begin position="60"/>
        <end position="317"/>
    </location>
</feature>
<dbReference type="InterPro" id="IPR050411">
    <property type="entry name" value="AlphaKG_dependent_hydroxylases"/>
</dbReference>
<comment type="caution">
    <text evidence="5">The sequence shown here is derived from an EMBL/GenBank/DDBJ whole genome shotgun (WGS) entry which is preliminary data.</text>
</comment>
<dbReference type="RefSeq" id="WP_085352643.1">
    <property type="nucleotide sequence ID" value="NZ_NAEX01000186.1"/>
</dbReference>
<evidence type="ECO:0000313" key="5">
    <source>
        <dbReference type="EMBL" id="OSJ13654.1"/>
    </source>
</evidence>
<keyword evidence="3" id="KW-0045">Antibiotic biosynthesis</keyword>
<evidence type="ECO:0000256" key="2">
    <source>
        <dbReference type="ARBA" id="ARBA00023002"/>
    </source>
</evidence>
<dbReference type="AlphaFoldDB" id="A0A1X3H9V8"/>
<dbReference type="SUPFAM" id="SSF51197">
    <property type="entry name" value="Clavaminate synthase-like"/>
    <property type="match status" value="1"/>
</dbReference>